<evidence type="ECO:0000313" key="2">
    <source>
        <dbReference type="EMBL" id="KKK47200.1"/>
    </source>
</evidence>
<sequence length="155" mass="18240">MELFNEAIKGINKQIKDLKSAIKDLEKEKQEIIKESGMIVEHPLQKIIKKYKRVANLKPPTDEQCQTLIDLYGEQKVIEKLEAMNNHKELTKKVYCYATIKNWLDRDIQKAISTGQRMPNQSKEYWDKFRKDAAQAETERDKWGPGFLTSELRKK</sequence>
<dbReference type="AlphaFoldDB" id="A0A0F8WG85"/>
<dbReference type="EMBL" id="LAZR01069698">
    <property type="protein sequence ID" value="KKK47200.1"/>
    <property type="molecule type" value="Genomic_DNA"/>
</dbReference>
<gene>
    <name evidence="2" type="ORF">LCGC14_3157610</name>
</gene>
<protein>
    <submittedName>
        <fullName evidence="2">Uncharacterized protein</fullName>
    </submittedName>
</protein>
<reference evidence="2" key="1">
    <citation type="journal article" date="2015" name="Nature">
        <title>Complex archaea that bridge the gap between prokaryotes and eukaryotes.</title>
        <authorList>
            <person name="Spang A."/>
            <person name="Saw J.H."/>
            <person name="Jorgensen S.L."/>
            <person name="Zaremba-Niedzwiedzka K."/>
            <person name="Martijn J."/>
            <person name="Lind A.E."/>
            <person name="van Eijk R."/>
            <person name="Schleper C."/>
            <person name="Guy L."/>
            <person name="Ettema T.J."/>
        </authorList>
    </citation>
    <scope>NUCLEOTIDE SEQUENCE</scope>
</reference>
<evidence type="ECO:0000256" key="1">
    <source>
        <dbReference type="SAM" id="Coils"/>
    </source>
</evidence>
<keyword evidence="1" id="KW-0175">Coiled coil</keyword>
<organism evidence="2">
    <name type="scientific">marine sediment metagenome</name>
    <dbReference type="NCBI Taxonomy" id="412755"/>
    <lineage>
        <taxon>unclassified sequences</taxon>
        <taxon>metagenomes</taxon>
        <taxon>ecological metagenomes</taxon>
    </lineage>
</organism>
<comment type="caution">
    <text evidence="2">The sequence shown here is derived from an EMBL/GenBank/DDBJ whole genome shotgun (WGS) entry which is preliminary data.</text>
</comment>
<proteinExistence type="predicted"/>
<accession>A0A0F8WG85</accession>
<name>A0A0F8WG85_9ZZZZ</name>
<feature type="coiled-coil region" evidence="1">
    <location>
        <begin position="1"/>
        <end position="35"/>
    </location>
</feature>